<evidence type="ECO:0008006" key="4">
    <source>
        <dbReference type="Google" id="ProtNLM"/>
    </source>
</evidence>
<protein>
    <recommendedName>
        <fullName evidence="4">Lipoprotein</fullName>
    </recommendedName>
</protein>
<evidence type="ECO:0000313" key="3">
    <source>
        <dbReference type="Proteomes" id="UP001242732"/>
    </source>
</evidence>
<dbReference type="Proteomes" id="UP001242732">
    <property type="component" value="Chromosome"/>
</dbReference>
<evidence type="ECO:0000313" key="2">
    <source>
        <dbReference type="EMBL" id="WIY47344.1"/>
    </source>
</evidence>
<dbReference type="GeneID" id="79793227"/>
<feature type="signal peptide" evidence="1">
    <location>
        <begin position="1"/>
        <end position="25"/>
    </location>
</feature>
<accession>A0ABY9AK67</accession>
<evidence type="ECO:0000256" key="1">
    <source>
        <dbReference type="SAM" id="SignalP"/>
    </source>
</evidence>
<name>A0ABY9AK67_PARCI</name>
<reference evidence="2 3" key="1">
    <citation type="submission" date="2023-06" db="EMBL/GenBank/DDBJ databases">
        <authorList>
            <person name="Ham H."/>
            <person name="Park D.S."/>
        </authorList>
    </citation>
    <scope>NUCLEOTIDE SEQUENCE [LARGE SCALE GENOMIC DNA]</scope>
    <source>
        <strain evidence="2 3">KACC 17005</strain>
    </source>
</reference>
<keyword evidence="3" id="KW-1185">Reference proteome</keyword>
<dbReference type="PROSITE" id="PS51257">
    <property type="entry name" value="PROKAR_LIPOPROTEIN"/>
    <property type="match status" value="1"/>
</dbReference>
<sequence>MKNFAIAVCAALALSACTVVPTSTAHQACTLLQIATSEADLAPAWYIDAGAVLEQCGQKDARADGERRACYASAQSGYRDRKDCEALR</sequence>
<gene>
    <name evidence="2" type="ORF">QRO08_16070</name>
</gene>
<organism evidence="2 3">
    <name type="scientific">Paracidovorax citrulli</name>
    <name type="common">Acidovorax citrulli</name>
    <dbReference type="NCBI Taxonomy" id="80869"/>
    <lineage>
        <taxon>Bacteria</taxon>
        <taxon>Pseudomonadati</taxon>
        <taxon>Pseudomonadota</taxon>
        <taxon>Betaproteobacteria</taxon>
        <taxon>Burkholderiales</taxon>
        <taxon>Comamonadaceae</taxon>
        <taxon>Paracidovorax</taxon>
    </lineage>
</organism>
<keyword evidence="1" id="KW-0732">Signal</keyword>
<feature type="chain" id="PRO_5046605538" description="Lipoprotein" evidence="1">
    <location>
        <begin position="26"/>
        <end position="88"/>
    </location>
</feature>
<dbReference type="EMBL" id="CP127363">
    <property type="protein sequence ID" value="WIY47344.1"/>
    <property type="molecule type" value="Genomic_DNA"/>
</dbReference>
<proteinExistence type="predicted"/>
<dbReference type="RefSeq" id="WP_020379880.1">
    <property type="nucleotide sequence ID" value="NZ_CP023687.1"/>
</dbReference>